<feature type="domain" description="Mei2-like C-terminal RNA recognition motif" evidence="3">
    <location>
        <begin position="852"/>
        <end position="948"/>
    </location>
</feature>
<protein>
    <submittedName>
        <fullName evidence="4">RNA recognition motif 3 in plant Mei2-like protein</fullName>
    </submittedName>
</protein>
<dbReference type="InParanoid" id="Q22W88"/>
<dbReference type="AlphaFoldDB" id="Q22W88"/>
<accession>Q22W88</accession>
<dbReference type="OrthoDB" id="417481at2759"/>
<evidence type="ECO:0000313" key="4">
    <source>
        <dbReference type="EMBL" id="EAR89529.3"/>
    </source>
</evidence>
<keyword evidence="1" id="KW-0694">RNA-binding</keyword>
<dbReference type="KEGG" id="tet:TTHERM_00158460"/>
<dbReference type="InterPro" id="IPR007201">
    <property type="entry name" value="Mei2-like_Rrm_C"/>
</dbReference>
<dbReference type="PANTHER" id="PTHR23189">
    <property type="entry name" value="RNA RECOGNITION MOTIF-CONTAINING"/>
    <property type="match status" value="1"/>
</dbReference>
<dbReference type="GeneID" id="7835189"/>
<evidence type="ECO:0000256" key="2">
    <source>
        <dbReference type="SAM" id="MobiDB-lite"/>
    </source>
</evidence>
<dbReference type="Pfam" id="PF04059">
    <property type="entry name" value="RRM_2"/>
    <property type="match status" value="1"/>
</dbReference>
<proteinExistence type="predicted"/>
<dbReference type="HOGENOM" id="CLU_500141_0_0_1"/>
<dbReference type="SUPFAM" id="SSF54928">
    <property type="entry name" value="RNA-binding domain, RBD"/>
    <property type="match status" value="1"/>
</dbReference>
<feature type="compositionally biased region" description="Low complexity" evidence="2">
    <location>
        <begin position="558"/>
        <end position="590"/>
    </location>
</feature>
<evidence type="ECO:0000256" key="1">
    <source>
        <dbReference type="ARBA" id="ARBA00022884"/>
    </source>
</evidence>
<reference evidence="5" key="1">
    <citation type="journal article" date="2006" name="PLoS Biol.">
        <title>Macronuclear genome sequence of the ciliate Tetrahymena thermophila, a model eukaryote.</title>
        <authorList>
            <person name="Eisen J.A."/>
            <person name="Coyne R.S."/>
            <person name="Wu M."/>
            <person name="Wu D."/>
            <person name="Thiagarajan M."/>
            <person name="Wortman J.R."/>
            <person name="Badger J.H."/>
            <person name="Ren Q."/>
            <person name="Amedeo P."/>
            <person name="Jones K.M."/>
            <person name="Tallon L.J."/>
            <person name="Delcher A.L."/>
            <person name="Salzberg S.L."/>
            <person name="Silva J.C."/>
            <person name="Haas B.J."/>
            <person name="Majoros W.H."/>
            <person name="Farzad M."/>
            <person name="Carlton J.M."/>
            <person name="Smith R.K. Jr."/>
            <person name="Garg J."/>
            <person name="Pearlman R.E."/>
            <person name="Karrer K.M."/>
            <person name="Sun L."/>
            <person name="Manning G."/>
            <person name="Elde N.C."/>
            <person name="Turkewitz A.P."/>
            <person name="Asai D.J."/>
            <person name="Wilkes D.E."/>
            <person name="Wang Y."/>
            <person name="Cai H."/>
            <person name="Collins K."/>
            <person name="Stewart B.A."/>
            <person name="Lee S.R."/>
            <person name="Wilamowska K."/>
            <person name="Weinberg Z."/>
            <person name="Ruzzo W.L."/>
            <person name="Wloga D."/>
            <person name="Gaertig J."/>
            <person name="Frankel J."/>
            <person name="Tsao C.-C."/>
            <person name="Gorovsky M.A."/>
            <person name="Keeling P.J."/>
            <person name="Waller R.F."/>
            <person name="Patron N.J."/>
            <person name="Cherry J.M."/>
            <person name="Stover N.A."/>
            <person name="Krieger C.J."/>
            <person name="del Toro C."/>
            <person name="Ryder H.F."/>
            <person name="Williamson S.C."/>
            <person name="Barbeau R.A."/>
            <person name="Hamilton E.P."/>
            <person name="Orias E."/>
        </authorList>
    </citation>
    <scope>NUCLEOTIDE SEQUENCE [LARGE SCALE GENOMIC DNA]</scope>
    <source>
        <strain evidence="5">SB210</strain>
    </source>
</reference>
<evidence type="ECO:0000259" key="3">
    <source>
        <dbReference type="Pfam" id="PF04059"/>
    </source>
</evidence>
<feature type="region of interest" description="Disordered" evidence="2">
    <location>
        <begin position="553"/>
        <end position="590"/>
    </location>
</feature>
<keyword evidence="5" id="KW-1185">Reference proteome</keyword>
<feature type="region of interest" description="Disordered" evidence="2">
    <location>
        <begin position="506"/>
        <end position="531"/>
    </location>
</feature>
<dbReference type="GO" id="GO:0003723">
    <property type="term" value="F:RNA binding"/>
    <property type="evidence" value="ECO:0007669"/>
    <property type="project" value="UniProtKB-KW"/>
</dbReference>
<name>Q22W88_TETTS</name>
<dbReference type="Proteomes" id="UP000009168">
    <property type="component" value="Unassembled WGS sequence"/>
</dbReference>
<sequence length="978" mass="112700">MDPHIDDELKEYLRLIDATVKSASTNHISPEKGAFVQFPHQFKTNELFQNGIKLISNCDEKEQKSSHYPKRKKPEILDDSIDWNIGSQQTTLESPKSQDDIKDLCLGIQSLQCGGSVQCAQSQQSQHFSSLNCITASSQFFQKLQRFFPEQQPNDQLNLSCLCSLDSSSKPSRNMVVQLSQQDDIEQFLAFVRSYGDIQNIDRHKYQLEKIIVLSFYNIQSSLSAFQSISQSHSNKMKVSYLSDFNDFDYIDYMLISNANSFNQKLVLDYLGCFGKILEYSSINSKLVVRYFDVRSLKEVDRIIKLQEKDKKSFIYLHRTHFPEVEEKFILELLKNILIFSKENTTDIILKNARVKSVKQSASQVQQHQQQQSNQQIVKQHEVVIQQLGLLPTSPNSTSSPALPNALEIGYNQRLNSLSFFSSNNTHPIQQQNMNNVFNSFFNFEENTNNQFPVIQSSKQDNIYQHTYSNQNVLGMTQNLNQQPQLYGYQQRRELQEISDYQNTFQQSISQSNKQNQYLSSNSSNSLSSQIDNQSFANNENENIHINKQLQQKKQKKMNPNVNNFSSLNYNSNGSNHNNNNNSTNSNSSSLKLLQSSYSVNANCQPQIKQNNCQLNVNSLQQPICNLQMSQEIGSSQQQIQYLQQISQSSSSSLSSTNFPQYSQGHFNTNFNQMRKSQDENPFSASSLRMSFDNNQIYQINNSFYQNNNTNNTSQTNISNISNTQNLNNQMLNSQNNSVANSMQVRLQNNQQAQFMNLLNNNSQFLNEMCFNNPQNPSIIEQYEATQIQNNLSNSSSNRQYANTINLQNNYQTSQTSNKVSTILGSNGAKQQNNNQNFQVNLENIASFKDRRATVMVRNIPNRYNQEDFLRIIDINYKGLYDFVYLPMDFKNHCNIGYAFINFIDPKHIIPFYNEFNGKRWEMIRSEKVCYICYARIQGRNELIAHFKKSGVMSALVDKSFKPLILPNPQLDLQILQQ</sequence>
<gene>
    <name evidence="4" type="ORF">TTHERM_00158460</name>
</gene>
<dbReference type="InterPro" id="IPR035979">
    <property type="entry name" value="RBD_domain_sf"/>
</dbReference>
<dbReference type="RefSeq" id="XP_001009774.3">
    <property type="nucleotide sequence ID" value="XM_001009774.3"/>
</dbReference>
<dbReference type="EMBL" id="GG662820">
    <property type="protein sequence ID" value="EAR89529.3"/>
    <property type="molecule type" value="Genomic_DNA"/>
</dbReference>
<evidence type="ECO:0000313" key="5">
    <source>
        <dbReference type="Proteomes" id="UP000009168"/>
    </source>
</evidence>
<organism evidence="4 5">
    <name type="scientific">Tetrahymena thermophila (strain SB210)</name>
    <dbReference type="NCBI Taxonomy" id="312017"/>
    <lineage>
        <taxon>Eukaryota</taxon>
        <taxon>Sar</taxon>
        <taxon>Alveolata</taxon>
        <taxon>Ciliophora</taxon>
        <taxon>Intramacronucleata</taxon>
        <taxon>Oligohymenophorea</taxon>
        <taxon>Hymenostomatida</taxon>
        <taxon>Tetrahymenina</taxon>
        <taxon>Tetrahymenidae</taxon>
        <taxon>Tetrahymena</taxon>
    </lineage>
</organism>
<dbReference type="eggNOG" id="KOG4660">
    <property type="taxonomic scope" value="Eukaryota"/>
</dbReference>